<proteinExistence type="predicted"/>
<evidence type="ECO:0000313" key="1">
    <source>
        <dbReference type="EMBL" id="MBB6451945.1"/>
    </source>
</evidence>
<dbReference type="AlphaFoldDB" id="A0A841Q1V9"/>
<evidence type="ECO:0008006" key="3">
    <source>
        <dbReference type="Google" id="ProtNLM"/>
    </source>
</evidence>
<dbReference type="InterPro" id="IPR015064">
    <property type="entry name" value="Sda"/>
</dbReference>
<dbReference type="Gene3D" id="1.10.287.1100">
    <property type="entry name" value="Sporulation inhibitor A"/>
    <property type="match status" value="1"/>
</dbReference>
<reference evidence="1 2" key="1">
    <citation type="submission" date="2020-08" db="EMBL/GenBank/DDBJ databases">
        <title>Genomic Encyclopedia of Type Strains, Phase IV (KMG-IV): sequencing the most valuable type-strain genomes for metagenomic binning, comparative biology and taxonomic classification.</title>
        <authorList>
            <person name="Goeker M."/>
        </authorList>
    </citation>
    <scope>NUCLEOTIDE SEQUENCE [LARGE SCALE GENOMIC DNA]</scope>
    <source>
        <strain evidence="1 2">DSM 19612</strain>
    </source>
</reference>
<dbReference type="EMBL" id="JACHGH010000001">
    <property type="protein sequence ID" value="MBB6451945.1"/>
    <property type="molecule type" value="Genomic_DNA"/>
</dbReference>
<dbReference type="Pfam" id="PF08970">
    <property type="entry name" value="Sda"/>
    <property type="match status" value="1"/>
</dbReference>
<dbReference type="InterPro" id="IPR036916">
    <property type="entry name" value="Sda_sf"/>
</dbReference>
<evidence type="ECO:0000313" key="2">
    <source>
        <dbReference type="Proteomes" id="UP000581688"/>
    </source>
</evidence>
<dbReference type="RefSeq" id="WP_174494492.1">
    <property type="nucleotide sequence ID" value="NZ_CADDWK010000001.1"/>
</dbReference>
<comment type="caution">
    <text evidence="1">The sequence shown here is derived from an EMBL/GenBank/DDBJ whole genome shotgun (WGS) entry which is preliminary data.</text>
</comment>
<dbReference type="Proteomes" id="UP000581688">
    <property type="component" value="Unassembled WGS sequence"/>
</dbReference>
<keyword evidence="2" id="KW-1185">Reference proteome</keyword>
<gene>
    <name evidence="1" type="ORF">HNQ94_000366</name>
</gene>
<organism evidence="1 2">
    <name type="scientific">Salirhabdus euzebyi</name>
    <dbReference type="NCBI Taxonomy" id="394506"/>
    <lineage>
        <taxon>Bacteria</taxon>
        <taxon>Bacillati</taxon>
        <taxon>Bacillota</taxon>
        <taxon>Bacilli</taxon>
        <taxon>Bacillales</taxon>
        <taxon>Bacillaceae</taxon>
        <taxon>Salirhabdus</taxon>
    </lineage>
</organism>
<sequence>MRFPSLTDYQLIEAYQNALDLQLEKKFISILKKEMKKRKITEDIFNLNRNPYQVNVLNQKQVIS</sequence>
<protein>
    <recommendedName>
        <fullName evidence="3">Sporulation histidine kinase inhibitor Sda</fullName>
    </recommendedName>
</protein>
<accession>A0A841Q1V9</accession>
<dbReference type="SUPFAM" id="SSF100985">
    <property type="entry name" value="Sporulation inhibitor Sda"/>
    <property type="match status" value="1"/>
</dbReference>
<name>A0A841Q1V9_9BACI</name>